<sequence length="759" mass="87612">MDSINLKINSPQKAASKPNWLIIVNGWFFFVFILFLYGAIPFLMMPTLSTALWTLGFSQSFLNQSLLSVYAINFGFPHPAAIAFGLTGAYTSAVLMAIGLHAADAYSMMFVIWLALAFYGAYRLGLDLGLTEMMSLLAAVLWLSLPIVYLHVTFAMLALGIALLPFYFWMSIRLFYFSEAKPPWATLFGYCLTCLIAVFMDGFSFMMFATGSSILATYLFYRCKEKRAYFLKFALPFHFFVFVFSALLYMLFIRRYNYPLPPLQYFRASGIDLTFLLRPTQGIYWLWDYLHFSVSRSILQYFGFPIGWETVFSLPFIFLGGIAWWKIRKKNILASGFLLISIFGLWMAMGPSLKVNSKRTCRTPLYVMSSKHAVMPTGNALLSKYLPGFQEMRESYRWMALSLVGLWILQVIFFAQIQKNPCYRNNRKVIILLFMLILANLPHLRPIWHNYLQYWKNFYRLDHVLLPLMSSDLSKGTKVAFLPYRNDFLINYLAAKLQIYAYNISGDKNLAEARQYWPSIMQRFKPESVDPFFVNNVLLLLATGQVDVVVLPYISSVWNSEDWRTLSYHSGIVPVMELLEKISWITVQKRKYYAIAKLTPRFFFLDKKKLLCSLQKHPISLHVRLKENFFPEKTMTQVGLIKKGQVYSTGRAGVLLQGPYMVMEKGLYRLILFGSASNVSEAEIYIVSTSDSVIHTHFPFRKIKNIKEGILVSHDFQLNKIVDGFNIIVFVGKETKLQIKGYKLIQVDSPVTINYKEVY</sequence>
<feature type="transmembrane region" description="Helical" evidence="1">
    <location>
        <begin position="332"/>
        <end position="349"/>
    </location>
</feature>
<organism evidence="2 3">
    <name type="scientific">Rickettsiella grylli</name>
    <dbReference type="NCBI Taxonomy" id="59196"/>
    <lineage>
        <taxon>Bacteria</taxon>
        <taxon>Pseudomonadati</taxon>
        <taxon>Pseudomonadota</taxon>
        <taxon>Gammaproteobacteria</taxon>
        <taxon>Legionellales</taxon>
        <taxon>Coxiellaceae</taxon>
        <taxon>Rickettsiella</taxon>
    </lineage>
</organism>
<feature type="transmembrane region" description="Helical" evidence="1">
    <location>
        <begin position="105"/>
        <end position="122"/>
    </location>
</feature>
<feature type="transmembrane region" description="Helical" evidence="1">
    <location>
        <begin position="188"/>
        <end position="221"/>
    </location>
</feature>
<dbReference type="AlphaFoldDB" id="A8PPB2"/>
<keyword evidence="3" id="KW-1185">Reference proteome</keyword>
<feature type="transmembrane region" description="Helical" evidence="1">
    <location>
        <begin position="429"/>
        <end position="448"/>
    </location>
</feature>
<dbReference type="STRING" id="59196.RICGR_1255"/>
<feature type="transmembrane region" description="Helical" evidence="1">
    <location>
        <begin position="20"/>
        <end position="40"/>
    </location>
</feature>
<dbReference type="Proteomes" id="UP000054075">
    <property type="component" value="Unassembled WGS sequence"/>
</dbReference>
<keyword evidence="1" id="KW-0472">Membrane</keyword>
<evidence type="ECO:0000256" key="1">
    <source>
        <dbReference type="SAM" id="Phobius"/>
    </source>
</evidence>
<evidence type="ECO:0000313" key="3">
    <source>
        <dbReference type="Proteomes" id="UP000054075"/>
    </source>
</evidence>
<evidence type="ECO:0000313" key="2">
    <source>
        <dbReference type="EMBL" id="EDP46593.1"/>
    </source>
</evidence>
<accession>A8PPB2</accession>
<dbReference type="EMBL" id="AAQJ02000001">
    <property type="protein sequence ID" value="EDP46593.1"/>
    <property type="molecule type" value="Genomic_DNA"/>
</dbReference>
<feature type="transmembrane region" description="Helical" evidence="1">
    <location>
        <begin position="306"/>
        <end position="325"/>
    </location>
</feature>
<reference evidence="2" key="2">
    <citation type="submission" date="2007-10" db="EMBL/GenBank/DDBJ databases">
        <authorList>
            <person name="Myers G.S."/>
        </authorList>
    </citation>
    <scope>NUCLEOTIDE SEQUENCE [LARGE SCALE GENOMIC DNA]</scope>
</reference>
<dbReference type="OrthoDB" id="9767863at2"/>
<proteinExistence type="predicted"/>
<feature type="transmembrane region" description="Helical" evidence="1">
    <location>
        <begin position="80"/>
        <end position="99"/>
    </location>
</feature>
<protein>
    <submittedName>
        <fullName evidence="2">Membrane protein</fullName>
    </submittedName>
</protein>
<dbReference type="eggNOG" id="ENOG502Z89G">
    <property type="taxonomic scope" value="Bacteria"/>
</dbReference>
<reference evidence="2" key="1">
    <citation type="submission" date="2006-04" db="EMBL/GenBank/DDBJ databases">
        <authorList>
            <person name="Seshadri R."/>
            <person name="Federici B.A."/>
        </authorList>
    </citation>
    <scope>NUCLEOTIDE SEQUENCE [LARGE SCALE GENOMIC DNA]</scope>
</reference>
<feature type="transmembrane region" description="Helical" evidence="1">
    <location>
        <begin position="134"/>
        <end position="152"/>
    </location>
</feature>
<feature type="transmembrane region" description="Helical" evidence="1">
    <location>
        <begin position="158"/>
        <end position="176"/>
    </location>
</feature>
<comment type="caution">
    <text evidence="2">The sequence shown here is derived from an EMBL/GenBank/DDBJ whole genome shotgun (WGS) entry which is preliminary data.</text>
</comment>
<gene>
    <name evidence="2" type="ORF">RICGR_1255</name>
</gene>
<dbReference type="RefSeq" id="WP_006035567.1">
    <property type="nucleotide sequence ID" value="NZ_AAQJ02000001.1"/>
</dbReference>
<name>A8PPB2_9COXI</name>
<keyword evidence="1" id="KW-0812">Transmembrane</keyword>
<feature type="transmembrane region" description="Helical" evidence="1">
    <location>
        <begin position="233"/>
        <end position="253"/>
    </location>
</feature>
<keyword evidence="1" id="KW-1133">Transmembrane helix</keyword>
<feature type="transmembrane region" description="Helical" evidence="1">
    <location>
        <begin position="396"/>
        <end position="417"/>
    </location>
</feature>